<reference evidence="3 4" key="1">
    <citation type="submission" date="2021-02" db="EMBL/GenBank/DDBJ databases">
        <title>Alicyclobacillus curvatus sp. nov. and Alicyclobacillus mengziensis sp. nov., two acidophilic bacteria isolated from acid mine drainage.</title>
        <authorList>
            <person name="Huang Y."/>
        </authorList>
    </citation>
    <scope>NUCLEOTIDE SEQUENCE [LARGE SCALE GENOMIC DNA]</scope>
    <source>
        <strain evidence="3 4">S30H14</strain>
    </source>
</reference>
<evidence type="ECO:0000256" key="2">
    <source>
        <dbReference type="SAM" id="Phobius"/>
    </source>
</evidence>
<proteinExistence type="predicted"/>
<name>A0A9X7W2I4_9BACL</name>
<accession>A0A9X7W2I4</accession>
<evidence type="ECO:0000313" key="4">
    <source>
        <dbReference type="Proteomes" id="UP000663505"/>
    </source>
</evidence>
<dbReference type="Proteomes" id="UP000663505">
    <property type="component" value="Chromosome"/>
</dbReference>
<protein>
    <submittedName>
        <fullName evidence="3">Uncharacterized protein</fullName>
    </submittedName>
</protein>
<gene>
    <name evidence="3" type="ORF">JZ786_09210</name>
</gene>
<evidence type="ECO:0000313" key="3">
    <source>
        <dbReference type="EMBL" id="QSO49080.1"/>
    </source>
</evidence>
<feature type="transmembrane region" description="Helical" evidence="2">
    <location>
        <begin position="62"/>
        <end position="83"/>
    </location>
</feature>
<evidence type="ECO:0000256" key="1">
    <source>
        <dbReference type="SAM" id="MobiDB-lite"/>
    </source>
</evidence>
<keyword evidence="4" id="KW-1185">Reference proteome</keyword>
<feature type="compositionally biased region" description="Polar residues" evidence="1">
    <location>
        <begin position="41"/>
        <end position="50"/>
    </location>
</feature>
<sequence>MRTSRDDLGNWLKGASEVPWSKDLEERIVRQAEAMLEDNPGATTMSSGSAQRRRTKRRRRDLRSWLAVLGGVAAAVLVAVAVWNTGTQQQLPTDPLINTTTSGALPVHQEQTAMAQNTIGLRSAPIEVRGLGLASSTPGGPLDEVVATLVNTGNTPISKPDVFGVLSFHNSSVSTSAVLQSVDWITFVDAPNQTLMPGQSAVWTFQPTTAPTDGHNNLTDTPSLQFYWAGTASGNAVTATWHISPVQIAIQGVDIRSTWTTGEAFGVRTTIRNTSHSPLHWSKMLAIIWFDNSSQFGFTEPGVSRYFSTIPSLTGSSNTLNPGATVPLTFRLVGPVDPTLTSQQPHVLLIQEGTN</sequence>
<dbReference type="RefSeq" id="WP_206658394.1">
    <property type="nucleotide sequence ID" value="NZ_CP071182.1"/>
</dbReference>
<dbReference type="AlphaFoldDB" id="A0A9X7W2I4"/>
<organism evidence="3 4">
    <name type="scientific">Alicyclobacillus mengziensis</name>
    <dbReference type="NCBI Taxonomy" id="2931921"/>
    <lineage>
        <taxon>Bacteria</taxon>
        <taxon>Bacillati</taxon>
        <taxon>Bacillota</taxon>
        <taxon>Bacilli</taxon>
        <taxon>Bacillales</taxon>
        <taxon>Alicyclobacillaceae</taxon>
        <taxon>Alicyclobacillus</taxon>
    </lineage>
</organism>
<feature type="region of interest" description="Disordered" evidence="1">
    <location>
        <begin position="34"/>
        <end position="57"/>
    </location>
</feature>
<keyword evidence="2" id="KW-1133">Transmembrane helix</keyword>
<dbReference type="EMBL" id="CP071182">
    <property type="protein sequence ID" value="QSO49080.1"/>
    <property type="molecule type" value="Genomic_DNA"/>
</dbReference>
<keyword evidence="2" id="KW-0812">Transmembrane</keyword>
<dbReference type="KEGG" id="afx:JZ786_09210"/>
<keyword evidence="2" id="KW-0472">Membrane</keyword>